<name>A0A081BF29_9HYPH</name>
<comment type="caution">
    <text evidence="2">The sequence shown here is derived from an EMBL/GenBank/DDBJ whole genome shotgun (WGS) entry which is preliminary data.</text>
</comment>
<proteinExistence type="predicted"/>
<protein>
    <submittedName>
        <fullName evidence="2">Conserved protein</fullName>
    </submittedName>
</protein>
<dbReference type="AlphaFoldDB" id="A0A081BF29"/>
<keyword evidence="3" id="KW-1185">Reference proteome</keyword>
<accession>A0A081BF29</accession>
<evidence type="ECO:0000313" key="3">
    <source>
        <dbReference type="Proteomes" id="UP000028702"/>
    </source>
</evidence>
<feature type="compositionally biased region" description="Basic and acidic residues" evidence="1">
    <location>
        <begin position="212"/>
        <end position="237"/>
    </location>
</feature>
<reference evidence="2 3" key="1">
    <citation type="submission" date="2014-07" db="EMBL/GenBank/DDBJ databases">
        <title>Tepidicaulis marinum gen. nov., sp. nov., a novel marine bacterium denitrifying nitrate to nitrous oxide strictly under microaerobic conditions.</title>
        <authorList>
            <person name="Takeuchi M."/>
            <person name="Yamagishi T."/>
            <person name="Kamagata Y."/>
            <person name="Oshima K."/>
            <person name="Hattori M."/>
            <person name="Katayama T."/>
            <person name="Hanada S."/>
            <person name="Tamaki H."/>
            <person name="Marumo K."/>
            <person name="Maeda H."/>
            <person name="Nedachi M."/>
            <person name="Iwasaki W."/>
            <person name="Suwa Y."/>
            <person name="Sakata S."/>
        </authorList>
    </citation>
    <scope>NUCLEOTIDE SEQUENCE [LARGE SCALE GENOMIC DNA]</scope>
    <source>
        <strain evidence="2 3">MA2</strain>
    </source>
</reference>
<evidence type="ECO:0000313" key="2">
    <source>
        <dbReference type="EMBL" id="GAK46647.1"/>
    </source>
</evidence>
<organism evidence="2 3">
    <name type="scientific">Tepidicaulis marinus</name>
    <dbReference type="NCBI Taxonomy" id="1333998"/>
    <lineage>
        <taxon>Bacteria</taxon>
        <taxon>Pseudomonadati</taxon>
        <taxon>Pseudomonadota</taxon>
        <taxon>Alphaproteobacteria</taxon>
        <taxon>Hyphomicrobiales</taxon>
        <taxon>Parvibaculaceae</taxon>
        <taxon>Tepidicaulis</taxon>
    </lineage>
</organism>
<dbReference type="EMBL" id="BBIO01000023">
    <property type="protein sequence ID" value="GAK46647.1"/>
    <property type="molecule type" value="Genomic_DNA"/>
</dbReference>
<evidence type="ECO:0000256" key="1">
    <source>
        <dbReference type="SAM" id="MobiDB-lite"/>
    </source>
</evidence>
<dbReference type="RefSeq" id="WP_156101792.1">
    <property type="nucleotide sequence ID" value="NZ_BBIO01000023.1"/>
</dbReference>
<feature type="region of interest" description="Disordered" evidence="1">
    <location>
        <begin position="166"/>
        <end position="246"/>
    </location>
</feature>
<dbReference type="Proteomes" id="UP000028702">
    <property type="component" value="Unassembled WGS sequence"/>
</dbReference>
<sequence length="362" mass="40791">MTDQLDRALSRLYNEYAKGLISFDELSRREDEIRADSTKNRRMAAQTRRREHVQEWRSFRHKLPISASMHLTDARASALEGLIYLIARDSKDGDFECQVPVAAIAAVAKVSERSVRLMLSVAEDLKLIEREHVRIKAYRNAPNVYRIIEGQLQRLVARLKARFARESGQEDARPQSMPANPAKPCSVSREDLSSLPTSPPANANSTPAAPAESRKRADAPNRRDDFKAGTSPRHERGAPAPRNAWQFKRGGAAPYLDPQISTRMAIAALEILKIPRSGGHWTEAVEDLLRSRHPDIAEGYWKSRIRLHGPRAYLAVLEAALKKETRDEKPIRNETAYLIGILRCQPDECRPDVSVQKILEAA</sequence>
<feature type="compositionally biased region" description="Low complexity" evidence="1">
    <location>
        <begin position="200"/>
        <end position="211"/>
    </location>
</feature>
<gene>
    <name evidence="2" type="ORF">M2A_3146</name>
</gene>